<accession>A0A2J6TD90</accession>
<dbReference type="RefSeq" id="XP_024737885.1">
    <property type="nucleotide sequence ID" value="XM_024880092.1"/>
</dbReference>
<feature type="signal peptide" evidence="2">
    <location>
        <begin position="1"/>
        <end position="21"/>
    </location>
</feature>
<name>A0A2J6TD90_9HELO</name>
<evidence type="ECO:0008006" key="5">
    <source>
        <dbReference type="Google" id="ProtNLM"/>
    </source>
</evidence>
<sequence>MARANWCSSLSFCFPFTLESAVQVSGSDRYSTKQRKSISSQGGARKKNVPKFLHLSASPPTLPFPSATLAQTFPN</sequence>
<gene>
    <name evidence="3" type="ORF">K444DRAFT_612251</name>
</gene>
<protein>
    <recommendedName>
        <fullName evidence="5">Secreted protein</fullName>
    </recommendedName>
</protein>
<feature type="region of interest" description="Disordered" evidence="1">
    <location>
        <begin position="25"/>
        <end position="50"/>
    </location>
</feature>
<keyword evidence="4" id="KW-1185">Reference proteome</keyword>
<dbReference type="AlphaFoldDB" id="A0A2J6TD90"/>
<reference evidence="3 4" key="1">
    <citation type="submission" date="2016-04" db="EMBL/GenBank/DDBJ databases">
        <title>A degradative enzymes factory behind the ericoid mycorrhizal symbiosis.</title>
        <authorList>
            <consortium name="DOE Joint Genome Institute"/>
            <person name="Martino E."/>
            <person name="Morin E."/>
            <person name="Grelet G."/>
            <person name="Kuo A."/>
            <person name="Kohler A."/>
            <person name="Daghino S."/>
            <person name="Barry K."/>
            <person name="Choi C."/>
            <person name="Cichocki N."/>
            <person name="Clum A."/>
            <person name="Copeland A."/>
            <person name="Hainaut M."/>
            <person name="Haridas S."/>
            <person name="Labutti K."/>
            <person name="Lindquist E."/>
            <person name="Lipzen A."/>
            <person name="Khouja H.-R."/>
            <person name="Murat C."/>
            <person name="Ohm R."/>
            <person name="Olson A."/>
            <person name="Spatafora J."/>
            <person name="Veneault-Fourrey C."/>
            <person name="Henrissat B."/>
            <person name="Grigoriev I."/>
            <person name="Martin F."/>
            <person name="Perotto S."/>
        </authorList>
    </citation>
    <scope>NUCLEOTIDE SEQUENCE [LARGE SCALE GENOMIC DNA]</scope>
    <source>
        <strain evidence="3 4">E</strain>
    </source>
</reference>
<organism evidence="3 4">
    <name type="scientific">Hyaloscypha bicolor E</name>
    <dbReference type="NCBI Taxonomy" id="1095630"/>
    <lineage>
        <taxon>Eukaryota</taxon>
        <taxon>Fungi</taxon>
        <taxon>Dikarya</taxon>
        <taxon>Ascomycota</taxon>
        <taxon>Pezizomycotina</taxon>
        <taxon>Leotiomycetes</taxon>
        <taxon>Helotiales</taxon>
        <taxon>Hyaloscyphaceae</taxon>
        <taxon>Hyaloscypha</taxon>
        <taxon>Hyaloscypha bicolor</taxon>
    </lineage>
</organism>
<feature type="non-terminal residue" evidence="3">
    <location>
        <position position="75"/>
    </location>
</feature>
<feature type="chain" id="PRO_5014463538" description="Secreted protein" evidence="2">
    <location>
        <begin position="22"/>
        <end position="75"/>
    </location>
</feature>
<evidence type="ECO:0000256" key="2">
    <source>
        <dbReference type="SAM" id="SignalP"/>
    </source>
</evidence>
<evidence type="ECO:0000256" key="1">
    <source>
        <dbReference type="SAM" id="MobiDB-lite"/>
    </source>
</evidence>
<evidence type="ECO:0000313" key="4">
    <source>
        <dbReference type="Proteomes" id="UP000235371"/>
    </source>
</evidence>
<evidence type="ECO:0000313" key="3">
    <source>
        <dbReference type="EMBL" id="PMD60981.1"/>
    </source>
</evidence>
<keyword evidence="2" id="KW-0732">Signal</keyword>
<dbReference type="InParanoid" id="A0A2J6TD90"/>
<dbReference type="EMBL" id="KZ613787">
    <property type="protein sequence ID" value="PMD60981.1"/>
    <property type="molecule type" value="Genomic_DNA"/>
</dbReference>
<proteinExistence type="predicted"/>
<dbReference type="Proteomes" id="UP000235371">
    <property type="component" value="Unassembled WGS sequence"/>
</dbReference>
<dbReference type="GeneID" id="36588169"/>